<evidence type="ECO:0000256" key="3">
    <source>
        <dbReference type="ARBA" id="ARBA00022989"/>
    </source>
</evidence>
<evidence type="ECO:0000256" key="4">
    <source>
        <dbReference type="ARBA" id="ARBA00023136"/>
    </source>
</evidence>
<evidence type="ECO:0000256" key="2">
    <source>
        <dbReference type="ARBA" id="ARBA00022692"/>
    </source>
</evidence>
<dbReference type="PANTHER" id="PTHR33514:SF13">
    <property type="entry name" value="PROTEIN ABCI12, CHLOROPLASTIC"/>
    <property type="match status" value="1"/>
</dbReference>
<gene>
    <name evidence="5" type="ORF">SLEP1_g43625</name>
</gene>
<proteinExistence type="predicted"/>
<keyword evidence="3" id="KW-1133">Transmembrane helix</keyword>
<protein>
    <recommendedName>
        <fullName evidence="7">MSP domain-containing protein</fullName>
    </recommendedName>
</protein>
<keyword evidence="4" id="KW-0472">Membrane</keyword>
<keyword evidence="6" id="KW-1185">Reference proteome</keyword>
<dbReference type="EMBL" id="BPVZ01000110">
    <property type="protein sequence ID" value="GKV35344.1"/>
    <property type="molecule type" value="Genomic_DNA"/>
</dbReference>
<dbReference type="PANTHER" id="PTHR33514">
    <property type="entry name" value="PROTEIN ABCI12, CHLOROPLASTIC"/>
    <property type="match status" value="1"/>
</dbReference>
<dbReference type="Proteomes" id="UP001054252">
    <property type="component" value="Unassembled WGS sequence"/>
</dbReference>
<dbReference type="AlphaFoldDB" id="A0AAV5LDK5"/>
<keyword evidence="2" id="KW-0812">Transmembrane</keyword>
<evidence type="ECO:0000313" key="6">
    <source>
        <dbReference type="Proteomes" id="UP001054252"/>
    </source>
</evidence>
<evidence type="ECO:0008006" key="7">
    <source>
        <dbReference type="Google" id="ProtNLM"/>
    </source>
</evidence>
<accession>A0AAV5LDK5</accession>
<evidence type="ECO:0000313" key="5">
    <source>
        <dbReference type="EMBL" id="GKV35344.1"/>
    </source>
</evidence>
<comment type="subcellular location">
    <subcellularLocation>
        <location evidence="1">Membrane</location>
        <topology evidence="1">Multi-pass membrane protein</topology>
    </subcellularLocation>
</comment>
<sequence length="128" mass="13929">MNGAIPTVTFQSVVLNPNLKTLIPPNSVPTSIAVHNLSTRKIVLSLTNKTPAKSSITKRSFQVRASVESNGETRKWVSWIPTGGLAADKVLRLISTATASPICQFISSPTTFLHSVDPRIKLVWMMIC</sequence>
<comment type="caution">
    <text evidence="5">The sequence shown here is derived from an EMBL/GenBank/DDBJ whole genome shotgun (WGS) entry which is preliminary data.</text>
</comment>
<reference evidence="5 6" key="1">
    <citation type="journal article" date="2021" name="Commun. Biol.">
        <title>The genome of Shorea leprosula (Dipterocarpaceae) highlights the ecological relevance of drought in aseasonal tropical rainforests.</title>
        <authorList>
            <person name="Ng K.K.S."/>
            <person name="Kobayashi M.J."/>
            <person name="Fawcett J.A."/>
            <person name="Hatakeyama M."/>
            <person name="Paape T."/>
            <person name="Ng C.H."/>
            <person name="Ang C.C."/>
            <person name="Tnah L.H."/>
            <person name="Lee C.T."/>
            <person name="Nishiyama T."/>
            <person name="Sese J."/>
            <person name="O'Brien M.J."/>
            <person name="Copetti D."/>
            <person name="Mohd Noor M.I."/>
            <person name="Ong R.C."/>
            <person name="Putra M."/>
            <person name="Sireger I.Z."/>
            <person name="Indrioko S."/>
            <person name="Kosugi Y."/>
            <person name="Izuno A."/>
            <person name="Isagi Y."/>
            <person name="Lee S.L."/>
            <person name="Shimizu K.K."/>
        </authorList>
    </citation>
    <scope>NUCLEOTIDE SEQUENCE [LARGE SCALE GENOMIC DNA]</scope>
    <source>
        <strain evidence="5">214</strain>
    </source>
</reference>
<organism evidence="5 6">
    <name type="scientific">Rubroshorea leprosula</name>
    <dbReference type="NCBI Taxonomy" id="152421"/>
    <lineage>
        <taxon>Eukaryota</taxon>
        <taxon>Viridiplantae</taxon>
        <taxon>Streptophyta</taxon>
        <taxon>Embryophyta</taxon>
        <taxon>Tracheophyta</taxon>
        <taxon>Spermatophyta</taxon>
        <taxon>Magnoliopsida</taxon>
        <taxon>eudicotyledons</taxon>
        <taxon>Gunneridae</taxon>
        <taxon>Pentapetalae</taxon>
        <taxon>rosids</taxon>
        <taxon>malvids</taxon>
        <taxon>Malvales</taxon>
        <taxon>Dipterocarpaceae</taxon>
        <taxon>Rubroshorea</taxon>
    </lineage>
</organism>
<name>A0AAV5LDK5_9ROSI</name>
<dbReference type="GO" id="GO:0016020">
    <property type="term" value="C:membrane"/>
    <property type="evidence" value="ECO:0007669"/>
    <property type="project" value="UniProtKB-SubCell"/>
</dbReference>
<dbReference type="GO" id="GO:0009507">
    <property type="term" value="C:chloroplast"/>
    <property type="evidence" value="ECO:0007669"/>
    <property type="project" value="TreeGrafter"/>
</dbReference>
<evidence type="ECO:0000256" key="1">
    <source>
        <dbReference type="ARBA" id="ARBA00004141"/>
    </source>
</evidence>